<accession>A0ABU6TDN1</accession>
<name>A0ABU6TDN1_9FABA</name>
<dbReference type="Proteomes" id="UP001341840">
    <property type="component" value="Unassembled WGS sequence"/>
</dbReference>
<organism evidence="1 2">
    <name type="scientific">Stylosanthes scabra</name>
    <dbReference type="NCBI Taxonomy" id="79078"/>
    <lineage>
        <taxon>Eukaryota</taxon>
        <taxon>Viridiplantae</taxon>
        <taxon>Streptophyta</taxon>
        <taxon>Embryophyta</taxon>
        <taxon>Tracheophyta</taxon>
        <taxon>Spermatophyta</taxon>
        <taxon>Magnoliopsida</taxon>
        <taxon>eudicotyledons</taxon>
        <taxon>Gunneridae</taxon>
        <taxon>Pentapetalae</taxon>
        <taxon>rosids</taxon>
        <taxon>fabids</taxon>
        <taxon>Fabales</taxon>
        <taxon>Fabaceae</taxon>
        <taxon>Papilionoideae</taxon>
        <taxon>50 kb inversion clade</taxon>
        <taxon>dalbergioids sensu lato</taxon>
        <taxon>Dalbergieae</taxon>
        <taxon>Pterocarpus clade</taxon>
        <taxon>Stylosanthes</taxon>
    </lineage>
</organism>
<proteinExistence type="predicted"/>
<sequence length="221" mass="24034">MDFEDVKEAAALINSGGAKDTISGTEDSAVVQQKVVHRPPSNLPSEGGGETRSLEHALGGYRLTPVFSNSADLDAVEKGEARGALDSAVKSHAVAAMTDTEDLRTTNGVLHRVCPVVSRPPPLLATVFPWDHRESSRDLLRWGAALDFMATANGVRFSIADPAATHEPSKEKCNNENEEEERFLPPRLGLQLISQAHYKSTKVQLVWFVFGTSLTRVLGRF</sequence>
<evidence type="ECO:0000313" key="1">
    <source>
        <dbReference type="EMBL" id="MED6146650.1"/>
    </source>
</evidence>
<keyword evidence="2" id="KW-1185">Reference proteome</keyword>
<dbReference type="EMBL" id="JASCZI010090800">
    <property type="protein sequence ID" value="MED6146650.1"/>
    <property type="molecule type" value="Genomic_DNA"/>
</dbReference>
<reference evidence="1 2" key="1">
    <citation type="journal article" date="2023" name="Plants (Basel)">
        <title>Bridging the Gap: Combining Genomics and Transcriptomics Approaches to Understand Stylosanthes scabra, an Orphan Legume from the Brazilian Caatinga.</title>
        <authorList>
            <person name="Ferreira-Neto J.R.C."/>
            <person name="da Silva M.D."/>
            <person name="Binneck E."/>
            <person name="de Melo N.F."/>
            <person name="da Silva R.H."/>
            <person name="de Melo A.L.T.M."/>
            <person name="Pandolfi V."/>
            <person name="Bustamante F.O."/>
            <person name="Brasileiro-Vidal A.C."/>
            <person name="Benko-Iseppon A.M."/>
        </authorList>
    </citation>
    <scope>NUCLEOTIDE SEQUENCE [LARGE SCALE GENOMIC DNA]</scope>
    <source>
        <tissue evidence="1">Leaves</tissue>
    </source>
</reference>
<protein>
    <submittedName>
        <fullName evidence="1">Uncharacterized protein</fullName>
    </submittedName>
</protein>
<comment type="caution">
    <text evidence="1">The sequence shown here is derived from an EMBL/GenBank/DDBJ whole genome shotgun (WGS) entry which is preliminary data.</text>
</comment>
<evidence type="ECO:0000313" key="2">
    <source>
        <dbReference type="Proteomes" id="UP001341840"/>
    </source>
</evidence>
<gene>
    <name evidence="1" type="ORF">PIB30_036534</name>
</gene>